<dbReference type="SUPFAM" id="SSF56935">
    <property type="entry name" value="Porins"/>
    <property type="match status" value="1"/>
</dbReference>
<accession>A0A0F9QXQ9</accession>
<gene>
    <name evidence="2" type="ORF">LCGC14_0646190</name>
</gene>
<proteinExistence type="predicted"/>
<evidence type="ECO:0000313" key="2">
    <source>
        <dbReference type="EMBL" id="KKN49115.1"/>
    </source>
</evidence>
<feature type="compositionally biased region" description="Polar residues" evidence="1">
    <location>
        <begin position="58"/>
        <end position="74"/>
    </location>
</feature>
<dbReference type="InterPro" id="IPR023614">
    <property type="entry name" value="Porin_dom_sf"/>
</dbReference>
<dbReference type="EMBL" id="LAZR01001184">
    <property type="protein sequence ID" value="KKN49115.1"/>
    <property type="molecule type" value="Genomic_DNA"/>
</dbReference>
<protein>
    <recommendedName>
        <fullName evidence="3">Carbohydrate porin</fullName>
    </recommendedName>
</protein>
<evidence type="ECO:0000256" key="1">
    <source>
        <dbReference type="SAM" id="MobiDB-lite"/>
    </source>
</evidence>
<sequence>MKRLKLTLLIAVVLAPASPLFAAQSDNSTPNSISDLKAEISQMRAEYEQRINQLEQRLADNESSTTQLNDTIKNTPPAAPAPIANTASSKNSFNPAISMVLNGGFNQYQNNPENYALDGFALQGEGELGKEGFSLGESELTLSANIDQSLYGQATVALHEHEGETEVEIEEAFIESLGLGNGVTARAGRFFAPIGYLNQRHAHAWNFADAPLIYRGLFGNQLSTDGLKLSYVLPTDQLIELGGTVGAGDSYPGGGDHNGIGDWLIYAKTGGDIGIESSWEASVSHWESNPENREYSGGHSHGAEEATSALFNGDTDISNISLVYKWAKNGNFRQQNFSLIGEYFMLNDNGNITHGDDEYANYDGKQYGGYVEGVYQFNPQWRSGLRYDWVGSDHKASDTELLADAGLDGNYNNPQRSSVMVEYLPSEFSRIRAQVNYDQSYSDDDLQLLLQYTVSLGAHGAHSY</sequence>
<name>A0A0F9QXQ9_9ZZZZ</name>
<feature type="region of interest" description="Disordered" evidence="1">
    <location>
        <begin position="58"/>
        <end position="87"/>
    </location>
</feature>
<reference evidence="2" key="1">
    <citation type="journal article" date="2015" name="Nature">
        <title>Complex archaea that bridge the gap between prokaryotes and eukaryotes.</title>
        <authorList>
            <person name="Spang A."/>
            <person name="Saw J.H."/>
            <person name="Jorgensen S.L."/>
            <person name="Zaremba-Niedzwiedzka K."/>
            <person name="Martijn J."/>
            <person name="Lind A.E."/>
            <person name="van Eijk R."/>
            <person name="Schleper C."/>
            <person name="Guy L."/>
            <person name="Ettema T.J."/>
        </authorList>
    </citation>
    <scope>NUCLEOTIDE SEQUENCE</scope>
</reference>
<dbReference type="Gene3D" id="2.40.160.10">
    <property type="entry name" value="Porin"/>
    <property type="match status" value="1"/>
</dbReference>
<dbReference type="AlphaFoldDB" id="A0A0F9QXQ9"/>
<comment type="caution">
    <text evidence="2">The sequence shown here is derived from an EMBL/GenBank/DDBJ whole genome shotgun (WGS) entry which is preliminary data.</text>
</comment>
<evidence type="ECO:0008006" key="3">
    <source>
        <dbReference type="Google" id="ProtNLM"/>
    </source>
</evidence>
<organism evidence="2">
    <name type="scientific">marine sediment metagenome</name>
    <dbReference type="NCBI Taxonomy" id="412755"/>
    <lineage>
        <taxon>unclassified sequences</taxon>
        <taxon>metagenomes</taxon>
        <taxon>ecological metagenomes</taxon>
    </lineage>
</organism>